<keyword evidence="3" id="KW-0274">FAD</keyword>
<evidence type="ECO:0000313" key="10">
    <source>
        <dbReference type="Proteomes" id="UP001501455"/>
    </source>
</evidence>
<evidence type="ECO:0000259" key="8">
    <source>
        <dbReference type="Pfam" id="PF03358"/>
    </source>
</evidence>
<evidence type="ECO:0008006" key="11">
    <source>
        <dbReference type="Google" id="ProtNLM"/>
    </source>
</evidence>
<organism evidence="9 10">
    <name type="scientific">Streptomyces prasinosporus</name>
    <dbReference type="NCBI Taxonomy" id="68256"/>
    <lineage>
        <taxon>Bacteria</taxon>
        <taxon>Bacillati</taxon>
        <taxon>Actinomycetota</taxon>
        <taxon>Actinomycetes</taxon>
        <taxon>Kitasatosporales</taxon>
        <taxon>Streptomycetaceae</taxon>
        <taxon>Streptomyces</taxon>
        <taxon>Streptomyces albogriseolus group</taxon>
    </lineage>
</organism>
<reference evidence="10" key="1">
    <citation type="journal article" date="2019" name="Int. J. Syst. Evol. Microbiol.">
        <title>The Global Catalogue of Microorganisms (GCM) 10K type strain sequencing project: providing services to taxonomists for standard genome sequencing and annotation.</title>
        <authorList>
            <consortium name="The Broad Institute Genomics Platform"/>
            <consortium name="The Broad Institute Genome Sequencing Center for Infectious Disease"/>
            <person name="Wu L."/>
            <person name="Ma J."/>
        </authorList>
    </citation>
    <scope>NUCLEOTIDE SEQUENCE [LARGE SCALE GENOMIC DNA]</scope>
    <source>
        <strain evidence="10">JCM 4816</strain>
    </source>
</reference>
<protein>
    <recommendedName>
        <fullName evidence="11">FAD-dependent oxidoreductase</fullName>
    </recommendedName>
</protein>
<feature type="domain" description="FAD-binding" evidence="7">
    <location>
        <begin position="277"/>
        <end position="342"/>
    </location>
</feature>
<evidence type="ECO:0000256" key="1">
    <source>
        <dbReference type="ARBA" id="ARBA00001974"/>
    </source>
</evidence>
<dbReference type="SUPFAM" id="SSF52218">
    <property type="entry name" value="Flavoproteins"/>
    <property type="match status" value="1"/>
</dbReference>
<keyword evidence="4" id="KW-0560">Oxidoreductase</keyword>
<dbReference type="Gene3D" id="3.40.50.360">
    <property type="match status" value="1"/>
</dbReference>
<evidence type="ECO:0000256" key="5">
    <source>
        <dbReference type="ARBA" id="ARBA00023033"/>
    </source>
</evidence>
<dbReference type="Pfam" id="PF03358">
    <property type="entry name" value="FMN_red"/>
    <property type="match status" value="1"/>
</dbReference>
<evidence type="ECO:0000313" key="9">
    <source>
        <dbReference type="EMBL" id="GAA3499998.1"/>
    </source>
</evidence>
<dbReference type="PANTHER" id="PTHR13789">
    <property type="entry name" value="MONOOXYGENASE"/>
    <property type="match status" value="1"/>
</dbReference>
<dbReference type="InterPro" id="IPR002938">
    <property type="entry name" value="FAD-bd"/>
</dbReference>
<evidence type="ECO:0000259" key="7">
    <source>
        <dbReference type="Pfam" id="PF01494"/>
    </source>
</evidence>
<keyword evidence="10" id="KW-1185">Reference proteome</keyword>
<dbReference type="Proteomes" id="UP001501455">
    <property type="component" value="Unassembled WGS sequence"/>
</dbReference>
<evidence type="ECO:0000256" key="4">
    <source>
        <dbReference type="ARBA" id="ARBA00023002"/>
    </source>
</evidence>
<dbReference type="InterPro" id="IPR050493">
    <property type="entry name" value="FAD-dep_Monooxygenase_BioMet"/>
</dbReference>
<keyword evidence="2" id="KW-0285">Flavoprotein</keyword>
<accession>A0ABP6TXB9</accession>
<feature type="region of interest" description="Disordered" evidence="6">
    <location>
        <begin position="346"/>
        <end position="415"/>
    </location>
</feature>
<dbReference type="PANTHER" id="PTHR13789:SF318">
    <property type="entry name" value="GERANYLGERANYL DIPHOSPHATE REDUCTASE"/>
    <property type="match status" value="1"/>
</dbReference>
<feature type="domain" description="FAD-binding" evidence="7">
    <location>
        <begin position="6"/>
        <end position="170"/>
    </location>
</feature>
<keyword evidence="5" id="KW-0503">Monooxygenase</keyword>
<sequence>MARKRTVVVAGGGIGGIAVAAGMAARGLDVTVVERARRIGTGGSGLVLQPNGVRAADALGPRIGARIRAAGRAARPGEVRVLMDARGRVLAEEPVGGDAGAPQIPVLRAALHRALLDEALAAGACVVLSTAVTGYRVRPGHVAVTLSDGTVTACDALVGADGIHSAVRARMLGDGPPRYRGYTSVRGRTTGSALGQRGHVVNGRGIQLFTAPVGGDTVYWTAKITAPPGVWPAKGPAGARRALLDALDGWYGPVVDLVRAADPADVVVTDIHDRDPVERWVDGRVALLGDAAHPMVPALGQGANLALEDAAVLADVLASPAPVGEALAAYAGERVERAAAVVLASRRQGDLDQGDGAAAERDRNARFASAGRKDADAGGITGWRPRPCRRGPGGPRAGGPAVPVSTVPPVPARPALARPSVTRTKKEATVMEAPHIVLISGSLRPGSTSDRVAQWCARQCAEQGASTRVFTGAEIEFPAYRPGLAGTHAAVTGFLSALRAADGVILVSPTYHATVSGLLKNALDYVNDIDGPVPYLQGRAIGTVAVGSAAQGAVSTLATLRTIGHALRGWPTPVGAAVAAAPEPAGGDGPGPDAQRLAEMVAQVVWLSGTRAGRGGPVLEAVA</sequence>
<dbReference type="SUPFAM" id="SSF51905">
    <property type="entry name" value="FAD/NAD(P)-binding domain"/>
    <property type="match status" value="1"/>
</dbReference>
<feature type="compositionally biased region" description="Basic and acidic residues" evidence="6">
    <location>
        <begin position="358"/>
        <end position="376"/>
    </location>
</feature>
<dbReference type="Gene3D" id="3.50.50.60">
    <property type="entry name" value="FAD/NAD(P)-binding domain"/>
    <property type="match status" value="1"/>
</dbReference>
<dbReference type="EMBL" id="BAAAXF010000051">
    <property type="protein sequence ID" value="GAA3499998.1"/>
    <property type="molecule type" value="Genomic_DNA"/>
</dbReference>
<feature type="domain" description="NADPH-dependent FMN reductase-like" evidence="8">
    <location>
        <begin position="435"/>
        <end position="577"/>
    </location>
</feature>
<dbReference type="PRINTS" id="PR00420">
    <property type="entry name" value="RNGMNOXGNASE"/>
</dbReference>
<dbReference type="InterPro" id="IPR036188">
    <property type="entry name" value="FAD/NAD-bd_sf"/>
</dbReference>
<proteinExistence type="predicted"/>
<evidence type="ECO:0000256" key="2">
    <source>
        <dbReference type="ARBA" id="ARBA00022630"/>
    </source>
</evidence>
<name>A0ABP6TXB9_9ACTN</name>
<gene>
    <name evidence="9" type="ORF">GCM10019016_071030</name>
</gene>
<dbReference type="Pfam" id="PF01494">
    <property type="entry name" value="FAD_binding_3"/>
    <property type="match status" value="2"/>
</dbReference>
<evidence type="ECO:0000256" key="6">
    <source>
        <dbReference type="SAM" id="MobiDB-lite"/>
    </source>
</evidence>
<evidence type="ECO:0000256" key="3">
    <source>
        <dbReference type="ARBA" id="ARBA00022827"/>
    </source>
</evidence>
<comment type="caution">
    <text evidence="9">The sequence shown here is derived from an EMBL/GenBank/DDBJ whole genome shotgun (WGS) entry which is preliminary data.</text>
</comment>
<comment type="cofactor">
    <cofactor evidence="1">
        <name>FAD</name>
        <dbReference type="ChEBI" id="CHEBI:57692"/>
    </cofactor>
</comment>
<dbReference type="InterPro" id="IPR005025">
    <property type="entry name" value="FMN_Rdtase-like_dom"/>
</dbReference>
<dbReference type="InterPro" id="IPR029039">
    <property type="entry name" value="Flavoprotein-like_sf"/>
</dbReference>
<dbReference type="RefSeq" id="WP_345580764.1">
    <property type="nucleotide sequence ID" value="NZ_BAAAXF010000051.1"/>
</dbReference>